<proteinExistence type="predicted"/>
<dbReference type="PANTHER" id="PTHR43877">
    <property type="entry name" value="AMINOALKYLPHOSPHONATE N-ACETYLTRANSFERASE-RELATED-RELATED"/>
    <property type="match status" value="1"/>
</dbReference>
<dbReference type="Proteomes" id="UP000582974">
    <property type="component" value="Unassembled WGS sequence"/>
</dbReference>
<dbReference type="SUPFAM" id="SSF55729">
    <property type="entry name" value="Acyl-CoA N-acyltransferases (Nat)"/>
    <property type="match status" value="1"/>
</dbReference>
<protein>
    <submittedName>
        <fullName evidence="4">GNAT family N-acetyltransferase</fullName>
    </submittedName>
</protein>
<name>A0A838A5F5_9PSEU</name>
<dbReference type="Gene3D" id="3.40.630.30">
    <property type="match status" value="1"/>
</dbReference>
<dbReference type="AlphaFoldDB" id="A0A838A5F5"/>
<dbReference type="InterPro" id="IPR050832">
    <property type="entry name" value="Bact_Acetyltransf"/>
</dbReference>
<dbReference type="RefSeq" id="WP_180891831.1">
    <property type="nucleotide sequence ID" value="NZ_JACCKD010000002.1"/>
</dbReference>
<dbReference type="CDD" id="cd04301">
    <property type="entry name" value="NAT_SF"/>
    <property type="match status" value="1"/>
</dbReference>
<dbReference type="GO" id="GO:0016747">
    <property type="term" value="F:acyltransferase activity, transferring groups other than amino-acyl groups"/>
    <property type="evidence" value="ECO:0007669"/>
    <property type="project" value="InterPro"/>
</dbReference>
<evidence type="ECO:0000313" key="5">
    <source>
        <dbReference type="Proteomes" id="UP000582974"/>
    </source>
</evidence>
<dbReference type="InterPro" id="IPR016181">
    <property type="entry name" value="Acyl_CoA_acyltransferase"/>
</dbReference>
<comment type="caution">
    <text evidence="4">The sequence shown here is derived from an EMBL/GenBank/DDBJ whole genome shotgun (WGS) entry which is preliminary data.</text>
</comment>
<evidence type="ECO:0000256" key="2">
    <source>
        <dbReference type="ARBA" id="ARBA00023315"/>
    </source>
</evidence>
<keyword evidence="2" id="KW-0012">Acyltransferase</keyword>
<keyword evidence="5" id="KW-1185">Reference proteome</keyword>
<sequence>MQLRLEPRSLTHPDAEKLISEIQQEYLVRYGQPDHTPVRAEQFSPPHGRFLVGYLGDEPVACGGWRSGGELAGELRDTDAEMKRLYVATGARGRGFARTIVRVLERTAREAGKRRMVLETGTEQPEAVELYTSVGYAGIPTYGLHKWDPASVCLAKPLLDTARDPDTR</sequence>
<organism evidence="4 5">
    <name type="scientific">Haloechinothrix aidingensis</name>
    <dbReference type="NCBI Taxonomy" id="2752311"/>
    <lineage>
        <taxon>Bacteria</taxon>
        <taxon>Bacillati</taxon>
        <taxon>Actinomycetota</taxon>
        <taxon>Actinomycetes</taxon>
        <taxon>Pseudonocardiales</taxon>
        <taxon>Pseudonocardiaceae</taxon>
        <taxon>Haloechinothrix</taxon>
    </lineage>
</organism>
<gene>
    <name evidence="4" type="ORF">H0B56_05380</name>
</gene>
<accession>A0A838A5F5</accession>
<dbReference type="EMBL" id="JACCKD010000002">
    <property type="protein sequence ID" value="MBA0124970.1"/>
    <property type="molecule type" value="Genomic_DNA"/>
</dbReference>
<evidence type="ECO:0000256" key="1">
    <source>
        <dbReference type="ARBA" id="ARBA00022679"/>
    </source>
</evidence>
<dbReference type="PANTHER" id="PTHR43877:SF2">
    <property type="entry name" value="AMINOALKYLPHOSPHONATE N-ACETYLTRANSFERASE-RELATED"/>
    <property type="match status" value="1"/>
</dbReference>
<feature type="domain" description="N-acetyltransferase" evidence="3">
    <location>
        <begin position="5"/>
        <end position="159"/>
    </location>
</feature>
<reference evidence="4 5" key="1">
    <citation type="submission" date="2020-07" db="EMBL/GenBank/DDBJ databases">
        <title>Genome of Haloechinothrix sp.</title>
        <authorList>
            <person name="Tang S.-K."/>
            <person name="Yang L."/>
            <person name="Zhu W.-Y."/>
        </authorList>
    </citation>
    <scope>NUCLEOTIDE SEQUENCE [LARGE SCALE GENOMIC DNA]</scope>
    <source>
        <strain evidence="4 5">YIM 98757</strain>
    </source>
</reference>
<dbReference type="InterPro" id="IPR000182">
    <property type="entry name" value="GNAT_dom"/>
</dbReference>
<evidence type="ECO:0000313" key="4">
    <source>
        <dbReference type="EMBL" id="MBA0124970.1"/>
    </source>
</evidence>
<keyword evidence="1 4" id="KW-0808">Transferase</keyword>
<dbReference type="Pfam" id="PF00583">
    <property type="entry name" value="Acetyltransf_1"/>
    <property type="match status" value="1"/>
</dbReference>
<dbReference type="PROSITE" id="PS51186">
    <property type="entry name" value="GNAT"/>
    <property type="match status" value="1"/>
</dbReference>
<evidence type="ECO:0000259" key="3">
    <source>
        <dbReference type="PROSITE" id="PS51186"/>
    </source>
</evidence>